<accession>A0A0J9XF33</accession>
<evidence type="ECO:0000313" key="1">
    <source>
        <dbReference type="EMBL" id="CDO56144.1"/>
    </source>
</evidence>
<sequence length="167" mass="18349">MADIPKEKMEAIIIFLTNPIQSTQETLTAQPSAEEPAQSINLVAPATFEEVNELLSLEGSLTLDSNYSIAQALEAWLTWRVACFANFETFNVPPDLAAQALRANLPNPLRTRIGRVTPTMIPEKVVGLVNSQLIGSIETFLVLFEGISYLISNRVTSSSELMQKVNI</sequence>
<reference evidence="1" key="1">
    <citation type="submission" date="2014-03" db="EMBL/GenBank/DDBJ databases">
        <authorList>
            <person name="Casaregola S."/>
        </authorList>
    </citation>
    <scope>NUCLEOTIDE SEQUENCE [LARGE SCALE GENOMIC DNA]</scope>
    <source>
        <strain evidence="1">CLIB 918</strain>
    </source>
</reference>
<evidence type="ECO:0000313" key="2">
    <source>
        <dbReference type="Proteomes" id="UP000242525"/>
    </source>
</evidence>
<organism evidence="1 2">
    <name type="scientific">Geotrichum candidum</name>
    <name type="common">Oospora lactis</name>
    <name type="synonym">Dipodascus geotrichum</name>
    <dbReference type="NCBI Taxonomy" id="1173061"/>
    <lineage>
        <taxon>Eukaryota</taxon>
        <taxon>Fungi</taxon>
        <taxon>Dikarya</taxon>
        <taxon>Ascomycota</taxon>
        <taxon>Saccharomycotina</taxon>
        <taxon>Dipodascomycetes</taxon>
        <taxon>Dipodascales</taxon>
        <taxon>Dipodascaceae</taxon>
        <taxon>Geotrichum</taxon>
    </lineage>
</organism>
<proteinExistence type="predicted"/>
<dbReference type="EMBL" id="CCBN010000014">
    <property type="protein sequence ID" value="CDO56144.1"/>
    <property type="molecule type" value="Genomic_DNA"/>
</dbReference>
<protein>
    <submittedName>
        <fullName evidence="1">Uncharacterized protein</fullName>
    </submittedName>
</protein>
<dbReference type="Proteomes" id="UP000242525">
    <property type="component" value="Unassembled WGS sequence"/>
</dbReference>
<comment type="caution">
    <text evidence="1">The sequence shown here is derived from an EMBL/GenBank/DDBJ whole genome shotgun (WGS) entry which is preliminary data.</text>
</comment>
<gene>
    <name evidence="1" type="ORF">BN980_GECA14s00032g</name>
</gene>
<keyword evidence="2" id="KW-1185">Reference proteome</keyword>
<name>A0A0J9XF33_GEOCN</name>
<dbReference type="AlphaFoldDB" id="A0A0J9XF33"/>